<dbReference type="Gene3D" id="3.20.20.190">
    <property type="entry name" value="Phosphatidylinositol (PI) phosphodiesterase"/>
    <property type="match status" value="1"/>
</dbReference>
<dbReference type="InterPro" id="IPR017862">
    <property type="entry name" value="SKI-int_prot_SKIP"/>
</dbReference>
<dbReference type="EMBL" id="CP076663">
    <property type="protein sequence ID" value="QWU88554.1"/>
    <property type="molecule type" value="Genomic_DNA"/>
</dbReference>
<dbReference type="InterPro" id="IPR030395">
    <property type="entry name" value="GP_PDE_dom"/>
</dbReference>
<comment type="similarity">
    <text evidence="1 3">Belongs to the SNW family.</text>
</comment>
<dbReference type="CDD" id="cd08570">
    <property type="entry name" value="GDPD_YPL206cp_fungi"/>
    <property type="match status" value="1"/>
</dbReference>
<keyword evidence="3" id="KW-0747">Spliceosome</keyword>
<dbReference type="SUPFAM" id="SSF51695">
    <property type="entry name" value="PLC-like phosphodiesterases"/>
    <property type="match status" value="1"/>
</dbReference>
<feature type="region of interest" description="Disordered" evidence="4">
    <location>
        <begin position="592"/>
        <end position="636"/>
    </location>
</feature>
<dbReference type="PROSITE" id="PS51704">
    <property type="entry name" value="GP_PDE"/>
    <property type="match status" value="1"/>
</dbReference>
<dbReference type="Pfam" id="PF03009">
    <property type="entry name" value="GDPD"/>
    <property type="match status" value="1"/>
</dbReference>
<protein>
    <recommendedName>
        <fullName evidence="2 3">Pre-mRNA-processing protein 45</fullName>
    </recommendedName>
</protein>
<accession>A0ABX8I7Y4</accession>
<sequence>MLSSPDCLVAGHRGFKGKYPENTLYGFEKCFKAGATIFETDVWTTKDDVLVISHDVNTKRVFVDEDGNETNFNILESYYDDIKDLRIIGSNEKIITFKGLLRWFVEAGKRYDSSEESPAKHRIMLDIKKLNPPKILKLLVQDMLEVHNDLSWWFPRIQLGLWDLRFLKYLNQDDWFDDFFSSTSPRNGFKHFDIIHISVAWQTSMRFLGYNQYVEELGNDRFYFKCTAVSLIYISTWSTDFLTKFLPALKAEGLKLFSWTVNNRVQLEYLVTVGSKARLREYGVITDHPDKMVEFVNDVERAYLTSVDSEASPFLTEKDEEIHVPLKLKASNWLYMLVVNMFASKGAPPVSETSFKSYIDPDEITKVQVSKVWMTVFAAFLEATGGQTRAQMTYEDTVPLKKKYPYMKHHFPRYSLQTCPDPSLRECLEGTREVMQRLLAQQLGTEQKTVTDETITYVPPSLDDSEEQRGRTIQITTRQEDPMLPPKHKLRKNRHQDPSPPPPLLKKAPTEKVTKEIKDKWAIPSVVSNWSNNKGFSISLRKRQEAASGGQLAENASINVEKFSSLASALENADEQAREEIKIRNEERRVLAQKEQEEKERKLKELVTKTRDERDRSKRPRDDSGSSYNAHKRRAH</sequence>
<keyword evidence="3" id="KW-0507">mRNA processing</keyword>
<evidence type="ECO:0000313" key="7">
    <source>
        <dbReference type="Proteomes" id="UP000825434"/>
    </source>
</evidence>
<comment type="subcellular location">
    <subcellularLocation>
        <location evidence="3">Nucleus</location>
    </subcellularLocation>
</comment>
<evidence type="ECO:0000256" key="3">
    <source>
        <dbReference type="RuleBase" id="RU367140"/>
    </source>
</evidence>
<feature type="region of interest" description="Disordered" evidence="4">
    <location>
        <begin position="459"/>
        <end position="513"/>
    </location>
</feature>
<evidence type="ECO:0000259" key="5">
    <source>
        <dbReference type="PROSITE" id="PS51704"/>
    </source>
</evidence>
<proteinExistence type="inferred from homology"/>
<evidence type="ECO:0000313" key="6">
    <source>
        <dbReference type="EMBL" id="QWU88554.1"/>
    </source>
</evidence>
<name>A0ABX8I7Y4_9ASCO</name>
<gene>
    <name evidence="6" type="ORF">CA3LBN_002862</name>
</gene>
<comment type="subunit">
    <text evidence="3">Associated with the spliceosome.</text>
</comment>
<organism evidence="6 7">
    <name type="scientific">Candidozyma haemuli</name>
    <dbReference type="NCBI Taxonomy" id="45357"/>
    <lineage>
        <taxon>Eukaryota</taxon>
        <taxon>Fungi</taxon>
        <taxon>Dikarya</taxon>
        <taxon>Ascomycota</taxon>
        <taxon>Saccharomycotina</taxon>
        <taxon>Pichiomycetes</taxon>
        <taxon>Metschnikowiaceae</taxon>
        <taxon>Candidozyma</taxon>
    </lineage>
</organism>
<keyword evidence="3" id="KW-0508">mRNA splicing</keyword>
<keyword evidence="7" id="KW-1185">Reference proteome</keyword>
<dbReference type="InterPro" id="IPR017946">
    <property type="entry name" value="PLC-like_Pdiesterase_TIM-brl"/>
</dbReference>
<dbReference type="PANTHER" id="PTHR12096">
    <property type="entry name" value="NUCLEAR PROTEIN SKIP-RELATED"/>
    <property type="match status" value="1"/>
</dbReference>
<feature type="compositionally biased region" description="Basic and acidic residues" evidence="4">
    <location>
        <begin position="592"/>
        <end position="624"/>
    </location>
</feature>
<feature type="domain" description="GP-PDE" evidence="5">
    <location>
        <begin position="7"/>
        <end position="296"/>
    </location>
</feature>
<dbReference type="InterPro" id="IPR004015">
    <property type="entry name" value="SKI-int_prot_SKIP_SNW-dom"/>
</dbReference>
<dbReference type="Pfam" id="PF02731">
    <property type="entry name" value="SKIP_SNW"/>
    <property type="match status" value="1"/>
</dbReference>
<keyword evidence="3" id="KW-0539">Nucleus</keyword>
<evidence type="ECO:0000256" key="4">
    <source>
        <dbReference type="SAM" id="MobiDB-lite"/>
    </source>
</evidence>
<evidence type="ECO:0000256" key="2">
    <source>
        <dbReference type="ARBA" id="ARBA00022160"/>
    </source>
</evidence>
<reference evidence="6 7" key="1">
    <citation type="submission" date="2021-06" db="EMBL/GenBank/DDBJ databases">
        <title>Candida outbreak in Lebanon.</title>
        <authorList>
            <person name="Finianos M."/>
        </authorList>
    </citation>
    <scope>NUCLEOTIDE SEQUENCE [LARGE SCALE GENOMIC DNA]</scope>
    <source>
        <strain evidence="6">CA3LBN</strain>
    </source>
</reference>
<comment type="function">
    <text evidence="3">Involved in pre-mRNA splicing.</text>
</comment>
<evidence type="ECO:0000256" key="1">
    <source>
        <dbReference type="ARBA" id="ARBA00010197"/>
    </source>
</evidence>
<dbReference type="Proteomes" id="UP000825434">
    <property type="component" value="Chromosome 3"/>
</dbReference>